<dbReference type="NCBIfam" id="NF045980">
    <property type="entry name" value="MAG6410_fam_LP"/>
    <property type="match status" value="1"/>
</dbReference>
<organism evidence="4 5">
    <name type="scientific">Ureaplasma diversum NCTC 246</name>
    <dbReference type="NCBI Taxonomy" id="1188241"/>
    <lineage>
        <taxon>Bacteria</taxon>
        <taxon>Bacillati</taxon>
        <taxon>Mycoplasmatota</taxon>
        <taxon>Mycoplasmoidales</taxon>
        <taxon>Mycoplasmoidaceae</taxon>
        <taxon>Ureaplasma</taxon>
    </lineage>
</organism>
<dbReference type="PANTHER" id="PTHR46333">
    <property type="entry name" value="CYTOKINESIS PROTEIN 3"/>
    <property type="match status" value="1"/>
</dbReference>
<evidence type="ECO:0000313" key="5">
    <source>
        <dbReference type="Proteomes" id="UP000028537"/>
    </source>
</evidence>
<feature type="signal peptide" evidence="2">
    <location>
        <begin position="1"/>
        <end position="26"/>
    </location>
</feature>
<name>A0A084F1C0_9BACT</name>
<dbReference type="eggNOG" id="COG5279">
    <property type="taxonomic scope" value="Bacteria"/>
</dbReference>
<keyword evidence="5" id="KW-1185">Reference proteome</keyword>
<dbReference type="EMBL" id="JFDP01000028">
    <property type="protein sequence ID" value="KEZ24012.1"/>
    <property type="molecule type" value="Genomic_DNA"/>
</dbReference>
<evidence type="ECO:0000313" key="4">
    <source>
        <dbReference type="EMBL" id="KEZ24012.1"/>
    </source>
</evidence>
<reference evidence="4 5" key="1">
    <citation type="submission" date="2014-02" db="EMBL/GenBank/DDBJ databases">
        <title>Genome sequence of Ureaplasma diversum strain 246.</title>
        <authorList>
            <person name="Sirand-Pugnet P."/>
            <person name="Breton M."/>
            <person name="Dordet-Frisoni E."/>
            <person name="Baranowski E."/>
            <person name="Barre A."/>
            <person name="Couture C."/>
            <person name="Dupuy V."/>
            <person name="Gaurivaud P."/>
            <person name="Jacob D."/>
            <person name="Lemaitre C."/>
            <person name="Manso-Silvan L."/>
            <person name="Nikolski M."/>
            <person name="Nouvel L.-X."/>
            <person name="Poumarat F."/>
            <person name="Tardy F."/>
            <person name="Thebault P."/>
            <person name="Theil S."/>
            <person name="Citti C."/>
            <person name="Thiaucourt F."/>
            <person name="Blanchard A."/>
        </authorList>
    </citation>
    <scope>NUCLEOTIDE SEQUENCE [LARGE SCALE GENOMIC DNA]</scope>
    <source>
        <strain evidence="4 5">NCTC 246</strain>
    </source>
</reference>
<evidence type="ECO:0000256" key="1">
    <source>
        <dbReference type="SAM" id="MobiDB-lite"/>
    </source>
</evidence>
<dbReference type="InterPro" id="IPR038765">
    <property type="entry name" value="Papain-like_cys_pep_sf"/>
</dbReference>
<dbReference type="InterPro" id="IPR002931">
    <property type="entry name" value="Transglutaminase-like"/>
</dbReference>
<dbReference type="RefSeq" id="WP_038102047.1">
    <property type="nucleotide sequence ID" value="NZ_JFDP01000028.1"/>
</dbReference>
<feature type="compositionally biased region" description="Low complexity" evidence="1">
    <location>
        <begin position="53"/>
        <end position="70"/>
    </location>
</feature>
<gene>
    <name evidence="4" type="ORF">UDIV_1720</name>
</gene>
<feature type="region of interest" description="Disordered" evidence="1">
    <location>
        <begin position="49"/>
        <end position="138"/>
    </location>
</feature>
<feature type="compositionally biased region" description="Basic and acidic residues" evidence="1">
    <location>
        <begin position="75"/>
        <end position="89"/>
    </location>
</feature>
<evidence type="ECO:0000256" key="2">
    <source>
        <dbReference type="SAM" id="SignalP"/>
    </source>
</evidence>
<feature type="chain" id="PRO_5001774957" description="Transglutaminase-like domain-containing protein" evidence="2">
    <location>
        <begin position="27"/>
        <end position="774"/>
    </location>
</feature>
<accession>A0A084F1C0</accession>
<dbReference type="Proteomes" id="UP000028537">
    <property type="component" value="Unassembled WGS sequence"/>
</dbReference>
<feature type="domain" description="Transglutaminase-like" evidence="3">
    <location>
        <begin position="305"/>
        <end position="403"/>
    </location>
</feature>
<dbReference type="Pfam" id="PF01841">
    <property type="entry name" value="Transglut_core"/>
    <property type="match status" value="1"/>
</dbReference>
<feature type="compositionally biased region" description="Polar residues" evidence="1">
    <location>
        <begin position="109"/>
        <end position="138"/>
    </location>
</feature>
<sequence>MKTKKKVIISALLCSAVLVPIVGLIASCNNEQQQQQQQQSVNQNQVLIKQENNTKNTKNTKTKSNLNKTSPISKEQPKVKSETLVKKSFDSNNNNNNNSLEDNSKTKSKTLVNKPTTPNQNNNSVVVTKPENSQPKQNNIQPIKVASDFYPKQTQEPLAFSTLNEQEIKARILSTDQSTVSYYSHPDFRLKTNYVILLGGKDDSKRESTKLELLTKDNEPVDGVRWFIRTRYPTDDVFSSEANIKDSVITLKKDGTVTALSYDGNDKAAEVWAEYKGYLYKVVVRVYSDTETLNEFEIRESKKVAKEIVKDWHHLSNFQKALKAYEWLTKNVRYEESEDPFSDQTAYSALVKRASVCTGYSKGYKMLLDELGVPCTFITGRLDHQYHIWNVVEIEGKWYHVDATWGARSASISLSNEQETTYNYFLIRDEDFAKGRTFTNPYTKEEMGTKYRAAKMENFTANDIDVKRVIHKTYTRKNEEVKWLTILTQWQYRDIEHLQKIVEQETKGKINQDTGSHSSIPENFNQFRFIVENLPDKNTFKKENLTISAIKNNSSNYIIKIEANKDIELGLENIEVENAFIDKLEKTDDGYLVYLTNFDNPNEPNKVKIDIFKIGYDFTLDKSELTFNVLQQPKPNAVFKALSNSSAILTNVDSSMQYRTTIGKWIDINSDKVELNDIGTLGIWVRKKPDTNHMLSYVQHINVSKGRDIDKDVKYYNNQIIGVDSSMQYRLVNSSDWKEITTNRLSNLKPGTYEVRIKPNGTQLASDPVKVVVS</sequence>
<proteinExistence type="predicted"/>
<dbReference type="GO" id="GO:0005737">
    <property type="term" value="C:cytoplasm"/>
    <property type="evidence" value="ECO:0007669"/>
    <property type="project" value="TreeGrafter"/>
</dbReference>
<comment type="caution">
    <text evidence="4">The sequence shown here is derived from an EMBL/GenBank/DDBJ whole genome shotgun (WGS) entry which is preliminary data.</text>
</comment>
<dbReference type="PANTHER" id="PTHR46333:SF2">
    <property type="entry name" value="CYTOKINESIS PROTEIN 3"/>
    <property type="match status" value="1"/>
</dbReference>
<dbReference type="AlphaFoldDB" id="A0A084F1C0"/>
<dbReference type="Gene3D" id="3.10.620.30">
    <property type="match status" value="1"/>
</dbReference>
<dbReference type="InterPro" id="IPR052557">
    <property type="entry name" value="CAP/Cytokinesis_protein"/>
</dbReference>
<dbReference type="PROSITE" id="PS51257">
    <property type="entry name" value="PROKAR_LIPOPROTEIN"/>
    <property type="match status" value="1"/>
</dbReference>
<evidence type="ECO:0000259" key="3">
    <source>
        <dbReference type="Pfam" id="PF01841"/>
    </source>
</evidence>
<dbReference type="SUPFAM" id="SSF54001">
    <property type="entry name" value="Cysteine proteinases"/>
    <property type="match status" value="1"/>
</dbReference>
<dbReference type="OrthoDB" id="393809at2"/>
<protein>
    <recommendedName>
        <fullName evidence="3">Transglutaminase-like domain-containing protein</fullName>
    </recommendedName>
</protein>
<keyword evidence="2" id="KW-0732">Signal</keyword>